<dbReference type="RefSeq" id="WP_309201999.1">
    <property type="nucleotide sequence ID" value="NZ_CP133548.1"/>
</dbReference>
<reference evidence="1 2" key="1">
    <citation type="submission" date="2023-08" db="EMBL/GenBank/DDBJ databases">
        <title>Pleionea litopenaei sp. nov., isolated from stomach of juvenile Litopenaeus vannamei.</title>
        <authorList>
            <person name="Rho A.M."/>
            <person name="Hwang C.Y."/>
        </authorList>
    </citation>
    <scope>NUCLEOTIDE SEQUENCE [LARGE SCALE GENOMIC DNA]</scope>
    <source>
        <strain evidence="1 2">HL-JVS1</strain>
    </source>
</reference>
<dbReference type="Pfam" id="PF13419">
    <property type="entry name" value="HAD_2"/>
    <property type="match status" value="1"/>
</dbReference>
<dbReference type="Gene3D" id="1.10.260.80">
    <property type="match status" value="1"/>
</dbReference>
<dbReference type="Proteomes" id="UP001239782">
    <property type="component" value="Chromosome"/>
</dbReference>
<proteinExistence type="predicted"/>
<dbReference type="InterPro" id="IPR023214">
    <property type="entry name" value="HAD_sf"/>
</dbReference>
<dbReference type="KEGG" id="plei:Q9312_16735"/>
<sequence>MNHSSYQLKGFIFDLYGTLVESKLNFSAIKAELGCPAEQDLIDFMKQLPPSQRNLAEKTVEEYEWQDALDSRIIPGVREFLSWLQQHNIACALVTRNSRRATEHKLKSNNLSFDIVLTRECAPPKPNPDALLSILRQWQVSANEVAYVGDYRYDIEAAHNAQMLAFFFGSLPFPDYARQAQLSFACWHKLPEQLKEQRYSLAPLD</sequence>
<gene>
    <name evidence="1" type="ORF">Q9312_16735</name>
</gene>
<protein>
    <submittedName>
        <fullName evidence="1">HAD-IA family hydrolase</fullName>
    </submittedName>
</protein>
<accession>A0AA51RSU3</accession>
<dbReference type="EMBL" id="CP133548">
    <property type="protein sequence ID" value="WMS86863.1"/>
    <property type="molecule type" value="Genomic_DNA"/>
</dbReference>
<organism evidence="1 2">
    <name type="scientific">Pleionea litopenaei</name>
    <dbReference type="NCBI Taxonomy" id="3070815"/>
    <lineage>
        <taxon>Bacteria</taxon>
        <taxon>Pseudomonadati</taxon>
        <taxon>Pseudomonadota</taxon>
        <taxon>Gammaproteobacteria</taxon>
        <taxon>Oceanospirillales</taxon>
        <taxon>Pleioneaceae</taxon>
        <taxon>Pleionea</taxon>
    </lineage>
</organism>
<dbReference type="SFLD" id="SFLDG01129">
    <property type="entry name" value="C1.5:_HAD__Beta-PGM__Phosphata"/>
    <property type="match status" value="1"/>
</dbReference>
<dbReference type="InterPro" id="IPR036412">
    <property type="entry name" value="HAD-like_sf"/>
</dbReference>
<evidence type="ECO:0000313" key="1">
    <source>
        <dbReference type="EMBL" id="WMS86863.1"/>
    </source>
</evidence>
<dbReference type="NCBIfam" id="TIGR01549">
    <property type="entry name" value="HAD-SF-IA-v1"/>
    <property type="match status" value="1"/>
</dbReference>
<dbReference type="PANTHER" id="PTHR43885">
    <property type="entry name" value="HALOACID DEHALOGENASE-LIKE HYDROLASE"/>
    <property type="match status" value="1"/>
</dbReference>
<dbReference type="SUPFAM" id="SSF56784">
    <property type="entry name" value="HAD-like"/>
    <property type="match status" value="1"/>
</dbReference>
<dbReference type="GO" id="GO:0016787">
    <property type="term" value="F:hydrolase activity"/>
    <property type="evidence" value="ECO:0007669"/>
    <property type="project" value="UniProtKB-KW"/>
</dbReference>
<dbReference type="InterPro" id="IPR041492">
    <property type="entry name" value="HAD_2"/>
</dbReference>
<dbReference type="SFLD" id="SFLDS00003">
    <property type="entry name" value="Haloacid_Dehalogenase"/>
    <property type="match status" value="1"/>
</dbReference>
<dbReference type="CDD" id="cd01427">
    <property type="entry name" value="HAD_like"/>
    <property type="match status" value="1"/>
</dbReference>
<dbReference type="PANTHER" id="PTHR43885:SF1">
    <property type="entry name" value="SUPERFAMILY HYDROLASE, PUTATIVE (AFU_ORTHOLOGUE AFUA_4G13290)-RELATED"/>
    <property type="match status" value="1"/>
</dbReference>
<dbReference type="InterPro" id="IPR006439">
    <property type="entry name" value="HAD-SF_hydro_IA"/>
</dbReference>
<dbReference type="NCBIfam" id="TIGR01509">
    <property type="entry name" value="HAD-SF-IA-v3"/>
    <property type="match status" value="1"/>
</dbReference>
<keyword evidence="1" id="KW-0378">Hydrolase</keyword>
<dbReference type="AlphaFoldDB" id="A0AA51RSU3"/>
<dbReference type="Gene3D" id="3.40.50.1000">
    <property type="entry name" value="HAD superfamily/HAD-like"/>
    <property type="match status" value="1"/>
</dbReference>
<name>A0AA51RSU3_9GAMM</name>
<evidence type="ECO:0000313" key="2">
    <source>
        <dbReference type="Proteomes" id="UP001239782"/>
    </source>
</evidence>
<keyword evidence="2" id="KW-1185">Reference proteome</keyword>